<dbReference type="GO" id="GO:0042800">
    <property type="term" value="F:histone H3K4 methyltransferase activity"/>
    <property type="evidence" value="ECO:0007669"/>
    <property type="project" value="TreeGrafter"/>
</dbReference>
<dbReference type="GO" id="GO:0044547">
    <property type="term" value="F:DNA topoisomerase binding"/>
    <property type="evidence" value="ECO:0007669"/>
    <property type="project" value="TreeGrafter"/>
</dbReference>
<evidence type="ECO:0000313" key="3">
    <source>
        <dbReference type="Proteomes" id="UP000668214"/>
    </source>
</evidence>
<gene>
    <name evidence="2" type="ORF">G6Z78_0012924</name>
</gene>
<evidence type="ECO:0000313" key="2">
    <source>
        <dbReference type="EMBL" id="KAG5305783.1"/>
    </source>
</evidence>
<dbReference type="GO" id="GO:0046975">
    <property type="term" value="F:histone H3K36 methyltransferase activity"/>
    <property type="evidence" value="ECO:0007669"/>
    <property type="project" value="TreeGrafter"/>
</dbReference>
<dbReference type="GO" id="GO:0031297">
    <property type="term" value="P:replication fork processing"/>
    <property type="evidence" value="ECO:0007669"/>
    <property type="project" value="TreeGrafter"/>
</dbReference>
<dbReference type="InterPro" id="IPR052709">
    <property type="entry name" value="Transposase-MT_Hybrid"/>
</dbReference>
<feature type="non-terminal residue" evidence="2">
    <location>
        <position position="1"/>
    </location>
</feature>
<dbReference type="GO" id="GO:0006303">
    <property type="term" value="P:double-strand break repair via nonhomologous end joining"/>
    <property type="evidence" value="ECO:0007669"/>
    <property type="project" value="TreeGrafter"/>
</dbReference>
<dbReference type="Gene3D" id="1.10.10.10">
    <property type="entry name" value="Winged helix-like DNA-binding domain superfamily/Winged helix DNA-binding domain"/>
    <property type="match status" value="1"/>
</dbReference>
<dbReference type="Gene3D" id="1.10.10.1450">
    <property type="match status" value="1"/>
</dbReference>
<dbReference type="GO" id="GO:0000729">
    <property type="term" value="P:DNA double-strand break processing"/>
    <property type="evidence" value="ECO:0007669"/>
    <property type="project" value="TreeGrafter"/>
</dbReference>
<protein>
    <submittedName>
        <fullName evidence="2">MOS1T transposase</fullName>
    </submittedName>
</protein>
<comment type="caution">
    <text evidence="2">The sequence shown here is derived from an EMBL/GenBank/DDBJ whole genome shotgun (WGS) entry which is preliminary data.</text>
</comment>
<dbReference type="PANTHER" id="PTHR46060">
    <property type="entry name" value="MARINER MOS1 TRANSPOSASE-LIKE PROTEIN"/>
    <property type="match status" value="1"/>
</dbReference>
<dbReference type="Pfam" id="PF17906">
    <property type="entry name" value="HTH_48"/>
    <property type="match status" value="1"/>
</dbReference>
<dbReference type="AlphaFoldDB" id="A0A836EPE3"/>
<dbReference type="InterPro" id="IPR036397">
    <property type="entry name" value="RNaseH_sf"/>
</dbReference>
<dbReference type="GO" id="GO:0035861">
    <property type="term" value="C:site of double-strand break"/>
    <property type="evidence" value="ECO:0007669"/>
    <property type="project" value="TreeGrafter"/>
</dbReference>
<dbReference type="PANTHER" id="PTHR46060:SF1">
    <property type="entry name" value="MARINER MOS1 TRANSPOSASE-LIKE PROTEIN"/>
    <property type="match status" value="1"/>
</dbReference>
<organism evidence="2 3">
    <name type="scientific">Pseudoatta argentina</name>
    <dbReference type="NCBI Taxonomy" id="621737"/>
    <lineage>
        <taxon>Eukaryota</taxon>
        <taxon>Metazoa</taxon>
        <taxon>Ecdysozoa</taxon>
        <taxon>Arthropoda</taxon>
        <taxon>Hexapoda</taxon>
        <taxon>Insecta</taxon>
        <taxon>Pterygota</taxon>
        <taxon>Neoptera</taxon>
        <taxon>Endopterygota</taxon>
        <taxon>Hymenoptera</taxon>
        <taxon>Apocrita</taxon>
        <taxon>Aculeata</taxon>
        <taxon>Formicoidea</taxon>
        <taxon>Formicidae</taxon>
        <taxon>Myrmicinae</taxon>
        <taxon>Pseudoatta</taxon>
    </lineage>
</organism>
<sequence length="270" mass="31998">MSKFVPNKVYLRGILLHYFIQKKSAVEAHRILVQTYGWFRRFKNNDLELEDKERSGAPKQFQDKELEQSLDEDPSQTLSELGKILQVDESTVSKRLKGLGMIQKQGHWVPYGLKPRDVERRFGTCELLLQRQKRKGFLITGDCYRLQLMRLSRALKEKRPLYAQRHDKVILLHDNARPHVAKPVKTYLQTLKWEVLPHPPYSPDIAPSDYHLFRSLARSLCEQMFTSYEDCTKWFDSWISSKDEQFFRRGIHSLPERWSKVVESDGKYFH</sequence>
<name>A0A836EPE3_9HYME</name>
<proteinExistence type="predicted"/>
<dbReference type="EMBL" id="JAANIA010002986">
    <property type="protein sequence ID" value="KAG5305783.1"/>
    <property type="molecule type" value="Genomic_DNA"/>
</dbReference>
<dbReference type="InterPro" id="IPR041426">
    <property type="entry name" value="Mos1_HTH"/>
</dbReference>
<dbReference type="GO" id="GO:0044774">
    <property type="term" value="P:mitotic DNA integrity checkpoint signaling"/>
    <property type="evidence" value="ECO:0007669"/>
    <property type="project" value="TreeGrafter"/>
</dbReference>
<dbReference type="InterPro" id="IPR036388">
    <property type="entry name" value="WH-like_DNA-bd_sf"/>
</dbReference>
<dbReference type="GO" id="GO:0000014">
    <property type="term" value="F:single-stranded DNA endodeoxyribonuclease activity"/>
    <property type="evidence" value="ECO:0007669"/>
    <property type="project" value="TreeGrafter"/>
</dbReference>
<dbReference type="GO" id="GO:0015074">
    <property type="term" value="P:DNA integration"/>
    <property type="evidence" value="ECO:0007669"/>
    <property type="project" value="TreeGrafter"/>
</dbReference>
<accession>A0A836EPE3</accession>
<dbReference type="GO" id="GO:0003690">
    <property type="term" value="F:double-stranded DNA binding"/>
    <property type="evidence" value="ECO:0007669"/>
    <property type="project" value="TreeGrafter"/>
</dbReference>
<dbReference type="GO" id="GO:0003697">
    <property type="term" value="F:single-stranded DNA binding"/>
    <property type="evidence" value="ECO:0007669"/>
    <property type="project" value="TreeGrafter"/>
</dbReference>
<reference evidence="2" key="1">
    <citation type="submission" date="2020-02" db="EMBL/GenBank/DDBJ databases">
        <title>Relaxed selection underlies rapid genomic changes in the transitions from sociality to social parasitism in ants.</title>
        <authorList>
            <person name="Bi X."/>
        </authorList>
    </citation>
    <scope>NUCLEOTIDE SEQUENCE</scope>
    <source>
        <strain evidence="2">BGI-DK2014c</strain>
        <tissue evidence="2">Whole body</tissue>
    </source>
</reference>
<dbReference type="Proteomes" id="UP000668214">
    <property type="component" value="Unassembled WGS sequence"/>
</dbReference>
<dbReference type="GO" id="GO:0000793">
    <property type="term" value="C:condensed chromosome"/>
    <property type="evidence" value="ECO:0007669"/>
    <property type="project" value="TreeGrafter"/>
</dbReference>
<keyword evidence="3" id="KW-1185">Reference proteome</keyword>
<feature type="domain" description="Mos1 transposase HTH" evidence="1">
    <location>
        <begin position="8"/>
        <end position="37"/>
    </location>
</feature>
<dbReference type="Gene3D" id="3.30.420.10">
    <property type="entry name" value="Ribonuclease H-like superfamily/Ribonuclease H"/>
    <property type="match status" value="1"/>
</dbReference>
<feature type="non-terminal residue" evidence="2">
    <location>
        <position position="270"/>
    </location>
</feature>
<dbReference type="GO" id="GO:0005634">
    <property type="term" value="C:nucleus"/>
    <property type="evidence" value="ECO:0007669"/>
    <property type="project" value="TreeGrafter"/>
</dbReference>
<evidence type="ECO:0000259" key="1">
    <source>
        <dbReference type="Pfam" id="PF17906"/>
    </source>
</evidence>